<protein>
    <submittedName>
        <fullName evidence="6">Uncharacterized protein</fullName>
    </submittedName>
</protein>
<dbReference type="GO" id="GO:0005615">
    <property type="term" value="C:extracellular space"/>
    <property type="evidence" value="ECO:0007669"/>
    <property type="project" value="TreeGrafter"/>
</dbReference>
<keyword evidence="7" id="KW-1185">Reference proteome</keyword>
<organism evidence="6 7">
    <name type="scientific">Euplotes crassus</name>
    <dbReference type="NCBI Taxonomy" id="5936"/>
    <lineage>
        <taxon>Eukaryota</taxon>
        <taxon>Sar</taxon>
        <taxon>Alveolata</taxon>
        <taxon>Ciliophora</taxon>
        <taxon>Intramacronucleata</taxon>
        <taxon>Spirotrichea</taxon>
        <taxon>Hypotrichia</taxon>
        <taxon>Euplotida</taxon>
        <taxon>Euplotidae</taxon>
        <taxon>Moneuplotes</taxon>
    </lineage>
</organism>
<dbReference type="GO" id="GO:0006508">
    <property type="term" value="P:proteolysis"/>
    <property type="evidence" value="ECO:0007669"/>
    <property type="project" value="TreeGrafter"/>
</dbReference>
<keyword evidence="1" id="KW-0732">Signal</keyword>
<feature type="compositionally biased region" description="Low complexity" evidence="4">
    <location>
        <begin position="761"/>
        <end position="772"/>
    </location>
</feature>
<feature type="transmembrane region" description="Helical" evidence="5">
    <location>
        <begin position="484"/>
        <end position="504"/>
    </location>
</feature>
<keyword evidence="3" id="KW-1015">Disulfide bond</keyword>
<feature type="transmembrane region" description="Helical" evidence="5">
    <location>
        <begin position="560"/>
        <end position="586"/>
    </location>
</feature>
<evidence type="ECO:0000313" key="6">
    <source>
        <dbReference type="EMBL" id="CAI2358774.1"/>
    </source>
</evidence>
<dbReference type="AlphaFoldDB" id="A0AAD1U473"/>
<dbReference type="PANTHER" id="PTHR46130">
    <property type="entry name" value="LAMGL DOMAIN-CONTAINING PROTEIN"/>
    <property type="match status" value="1"/>
</dbReference>
<evidence type="ECO:0000256" key="1">
    <source>
        <dbReference type="ARBA" id="ARBA00022729"/>
    </source>
</evidence>
<keyword evidence="5" id="KW-1133">Transmembrane helix</keyword>
<dbReference type="GO" id="GO:0007166">
    <property type="term" value="P:cell surface receptor signaling pathway"/>
    <property type="evidence" value="ECO:0007669"/>
    <property type="project" value="TreeGrafter"/>
</dbReference>
<evidence type="ECO:0000256" key="5">
    <source>
        <dbReference type="SAM" id="Phobius"/>
    </source>
</evidence>
<feature type="transmembrane region" description="Helical" evidence="5">
    <location>
        <begin position="402"/>
        <end position="423"/>
    </location>
</feature>
<feature type="transmembrane region" description="Helical" evidence="5">
    <location>
        <begin position="637"/>
        <end position="656"/>
    </location>
</feature>
<dbReference type="InterPro" id="IPR011936">
    <property type="entry name" value="Myxo_disulph_rpt"/>
</dbReference>
<keyword evidence="2" id="KW-0677">Repeat</keyword>
<feature type="transmembrane region" description="Helical" evidence="5">
    <location>
        <begin position="668"/>
        <end position="687"/>
    </location>
</feature>
<dbReference type="InterPro" id="IPR043543">
    <property type="entry name" value="PAPPA/PAPPA2"/>
</dbReference>
<keyword evidence="5" id="KW-0812">Transmembrane</keyword>
<evidence type="ECO:0000256" key="4">
    <source>
        <dbReference type="SAM" id="MobiDB-lite"/>
    </source>
</evidence>
<evidence type="ECO:0000256" key="2">
    <source>
        <dbReference type="ARBA" id="ARBA00022737"/>
    </source>
</evidence>
<gene>
    <name evidence="6" type="ORF">ECRASSUSDP1_LOCUS57</name>
</gene>
<reference evidence="6" key="1">
    <citation type="submission" date="2023-07" db="EMBL/GenBank/DDBJ databases">
        <authorList>
            <consortium name="AG Swart"/>
            <person name="Singh M."/>
            <person name="Singh A."/>
            <person name="Seah K."/>
            <person name="Emmerich C."/>
        </authorList>
    </citation>
    <scope>NUCLEOTIDE SEQUENCE</scope>
    <source>
        <strain evidence="6">DP1</strain>
    </source>
</reference>
<evidence type="ECO:0000313" key="7">
    <source>
        <dbReference type="Proteomes" id="UP001295684"/>
    </source>
</evidence>
<evidence type="ECO:0000256" key="3">
    <source>
        <dbReference type="ARBA" id="ARBA00023157"/>
    </source>
</evidence>
<keyword evidence="5" id="KW-0472">Membrane</keyword>
<dbReference type="Pfam" id="PF13948">
    <property type="entry name" value="DUF4215"/>
    <property type="match status" value="2"/>
</dbReference>
<dbReference type="PANTHER" id="PTHR46130:SF3">
    <property type="entry name" value="CHROMOSOME UNDETERMINED SCAFFOLD_33, WHOLE GENOME SHOTGUN SEQUENCE"/>
    <property type="match status" value="1"/>
</dbReference>
<dbReference type="NCBIfam" id="TIGR02232">
    <property type="entry name" value="myxo_disulf_rpt"/>
    <property type="match status" value="3"/>
</dbReference>
<proteinExistence type="predicted"/>
<feature type="region of interest" description="Disordered" evidence="4">
    <location>
        <begin position="739"/>
        <end position="772"/>
    </location>
</feature>
<dbReference type="EMBL" id="CAMPGE010000054">
    <property type="protein sequence ID" value="CAI2358774.1"/>
    <property type="molecule type" value="Genomic_DNA"/>
</dbReference>
<dbReference type="GO" id="GO:0004222">
    <property type="term" value="F:metalloendopeptidase activity"/>
    <property type="evidence" value="ECO:0007669"/>
    <property type="project" value="TreeGrafter"/>
</dbReference>
<name>A0AAD1U473_EUPCR</name>
<comment type="caution">
    <text evidence="6">The sequence shown here is derived from an EMBL/GenBank/DDBJ whole genome shotgun (WGS) entry which is preliminary data.</text>
</comment>
<accession>A0AAD1U473</accession>
<sequence>MIIGNFKFFKNLFSGQSYELEYGKYSEVGDVKYSFSQNYSYYPSEYSSSDVCQDYLTPNIYCQKYITTTETRTYRRSYNSYYNRTYTYTYRGCSENYTLYRDFCYETCGDGYIASDPQTMPCDDGNYWSEDGCSSDCTVEEGYSCTITELNKSYCIKDCGSGIFDPTKQECNDGNNLNGDGCDSNCKKEDNYTCTNTVGDISYCEKSCGNGVRENLEECDDKNSMSYDGCDSSCKLEFNYECKPDASGVDVCHSKYFPPIILKNAHNSQIQEITYTFNDTMKNVSFTDEDIGCEFYGPSSDYTVSCNAALESDSKLKIKYSISPPIIGGVGELLLVKFYKVESFKSENLIPISTSFEYKYQFTTVEASEQAQATGEGASYTFVFSFGVSLVVSVLTGGSMELMWSLANTLQIVFILGLLNLYYPPNLSVIFSYLKYSNFDNPVTQALSSFAFKSINIIDSPISAEFEKLGFSSTNFLKNSLDKVFLLLLLGLFVLIIYLMFRCLKKKSTWFAKKIQKLDLALRYQSCTRLIVEMSMNLSVSAFINIFYDNPNGTIGLCSYILAVSLLILMAFIAIYVTIFPIYFYIDIKIVPHLFERHSFLFKEFQASKPECLYYYSYFIIRRILMAGVIVCLRGRNLIQLICMVILFYSVCKYQLVYRPFKCQVTNFLSCVNETFLLMFCFILFAFESPGDPTTIQMFGFVAIGFLAVFFILNWGVIFPLKIKDFCSFVREKCRKKTLEEKEEEHRKRAKQTPSLSTPESPKSSQNPKNSN</sequence>
<feature type="transmembrane region" description="Helical" evidence="5">
    <location>
        <begin position="377"/>
        <end position="395"/>
    </location>
</feature>
<dbReference type="Proteomes" id="UP001295684">
    <property type="component" value="Unassembled WGS sequence"/>
</dbReference>
<feature type="transmembrane region" description="Helical" evidence="5">
    <location>
        <begin position="699"/>
        <end position="721"/>
    </location>
</feature>